<keyword evidence="2" id="KW-1185">Reference proteome</keyword>
<proteinExistence type="predicted"/>
<accession>A0A9N9BAN8</accession>
<name>A0A9N9BAN8_9GLOM</name>
<protein>
    <submittedName>
        <fullName evidence="1">11327_t:CDS:1</fullName>
    </submittedName>
</protein>
<gene>
    <name evidence="1" type="ORF">ALEPTO_LOCUS6281</name>
</gene>
<dbReference type="OrthoDB" id="10064411at2759"/>
<dbReference type="EMBL" id="CAJVPS010002074">
    <property type="protein sequence ID" value="CAG8559506.1"/>
    <property type="molecule type" value="Genomic_DNA"/>
</dbReference>
<sequence>MSCPYEIRHKIAKKVAEKRFKNYSKNKKSDPSKSKKKRPILAVDIYQSTFYGNNSEIIPSKEVFRKIGNTWRDTDQSIYEEIAQEARKILAYLLENDQNFGQEHKPNMTAFVNSSPQFHPSSDEECILSTCRDCNFNLYGFY</sequence>
<evidence type="ECO:0000313" key="2">
    <source>
        <dbReference type="Proteomes" id="UP000789508"/>
    </source>
</evidence>
<dbReference type="Proteomes" id="UP000789508">
    <property type="component" value="Unassembled WGS sequence"/>
</dbReference>
<comment type="caution">
    <text evidence="1">The sequence shown here is derived from an EMBL/GenBank/DDBJ whole genome shotgun (WGS) entry which is preliminary data.</text>
</comment>
<evidence type="ECO:0000313" key="1">
    <source>
        <dbReference type="EMBL" id="CAG8559506.1"/>
    </source>
</evidence>
<organism evidence="1 2">
    <name type="scientific">Ambispora leptoticha</name>
    <dbReference type="NCBI Taxonomy" id="144679"/>
    <lineage>
        <taxon>Eukaryota</taxon>
        <taxon>Fungi</taxon>
        <taxon>Fungi incertae sedis</taxon>
        <taxon>Mucoromycota</taxon>
        <taxon>Glomeromycotina</taxon>
        <taxon>Glomeromycetes</taxon>
        <taxon>Archaeosporales</taxon>
        <taxon>Ambisporaceae</taxon>
        <taxon>Ambispora</taxon>
    </lineage>
</organism>
<reference evidence="1" key="1">
    <citation type="submission" date="2021-06" db="EMBL/GenBank/DDBJ databases">
        <authorList>
            <person name="Kallberg Y."/>
            <person name="Tangrot J."/>
            <person name="Rosling A."/>
        </authorList>
    </citation>
    <scope>NUCLEOTIDE SEQUENCE</scope>
    <source>
        <strain evidence="1">FL130A</strain>
    </source>
</reference>
<dbReference type="AlphaFoldDB" id="A0A9N9BAN8"/>